<dbReference type="AlphaFoldDB" id="A0A9W8HR38"/>
<reference evidence="6" key="1">
    <citation type="submission" date="2022-07" db="EMBL/GenBank/DDBJ databases">
        <title>Phylogenomic reconstructions and comparative analyses of Kickxellomycotina fungi.</title>
        <authorList>
            <person name="Reynolds N.K."/>
            <person name="Stajich J.E."/>
            <person name="Barry K."/>
            <person name="Grigoriev I.V."/>
            <person name="Crous P."/>
            <person name="Smith M.E."/>
        </authorList>
    </citation>
    <scope>NUCLEOTIDE SEQUENCE</scope>
    <source>
        <strain evidence="6">NRRL 1565</strain>
    </source>
</reference>
<dbReference type="OrthoDB" id="193499at2759"/>
<evidence type="ECO:0000256" key="1">
    <source>
        <dbReference type="ARBA" id="ARBA00000971"/>
    </source>
</evidence>
<dbReference type="PROSITE" id="PS50072">
    <property type="entry name" value="CSA_PPIASE_2"/>
    <property type="match status" value="1"/>
</dbReference>
<dbReference type="PROSITE" id="PS00170">
    <property type="entry name" value="CSA_PPIASE_1"/>
    <property type="match status" value="1"/>
</dbReference>
<dbReference type="FunFam" id="2.40.100.10:FF:000013">
    <property type="entry name" value="Peptidyl-prolyl cis-trans isomerase"/>
    <property type="match status" value="1"/>
</dbReference>
<dbReference type="PIRSF" id="PIRSF001467">
    <property type="entry name" value="Peptidylpro_ismrse"/>
    <property type="match status" value="1"/>
</dbReference>
<dbReference type="GO" id="GO:0016018">
    <property type="term" value="F:cyclosporin A binding"/>
    <property type="evidence" value="ECO:0007669"/>
    <property type="project" value="TreeGrafter"/>
</dbReference>
<evidence type="ECO:0000259" key="5">
    <source>
        <dbReference type="PROSITE" id="PS50072"/>
    </source>
</evidence>
<dbReference type="Proteomes" id="UP001140094">
    <property type="component" value="Unassembled WGS sequence"/>
</dbReference>
<comment type="catalytic activity">
    <reaction evidence="1 4">
        <text>[protein]-peptidylproline (omega=180) = [protein]-peptidylproline (omega=0)</text>
        <dbReference type="Rhea" id="RHEA:16237"/>
        <dbReference type="Rhea" id="RHEA-COMP:10747"/>
        <dbReference type="Rhea" id="RHEA-COMP:10748"/>
        <dbReference type="ChEBI" id="CHEBI:83833"/>
        <dbReference type="ChEBI" id="CHEBI:83834"/>
        <dbReference type="EC" id="5.2.1.8"/>
    </reaction>
</comment>
<name>A0A9W8HR38_9FUNG</name>
<feature type="domain" description="PPIase cyclophilin-type" evidence="5">
    <location>
        <begin position="7"/>
        <end position="168"/>
    </location>
</feature>
<evidence type="ECO:0000313" key="7">
    <source>
        <dbReference type="Proteomes" id="UP001140094"/>
    </source>
</evidence>
<protein>
    <recommendedName>
        <fullName evidence="4">Peptidyl-prolyl cis-trans isomerase</fullName>
        <shortName evidence="4">PPIase</shortName>
        <ecNumber evidence="4">5.2.1.8</ecNumber>
    </recommendedName>
</protein>
<keyword evidence="2 4" id="KW-0697">Rotamase</keyword>
<evidence type="ECO:0000256" key="3">
    <source>
        <dbReference type="ARBA" id="ARBA00023235"/>
    </source>
</evidence>
<keyword evidence="7" id="KW-1185">Reference proteome</keyword>
<sequence length="170" mass="18273">MATPRVFFNVAAKGKSLGKISMVLRSDVVPKTAENFRVLCSGEKSSEGLSFKGSTFHRVIPQFMIQGGDFTNHNGTGGKSIYGAKFPDENFKLLHDKPGLLSMANAGPNTNGSQFFITTVPCPWLDGKHVVFGKVADDASMKVVKEIEALGSANGKTSTRITIEDCGEEK</sequence>
<keyword evidence="3 4" id="KW-0413">Isomerase</keyword>
<dbReference type="EMBL" id="JANBUO010001512">
    <property type="protein sequence ID" value="KAJ2797947.1"/>
    <property type="molecule type" value="Genomic_DNA"/>
</dbReference>
<evidence type="ECO:0000256" key="4">
    <source>
        <dbReference type="RuleBase" id="RU363019"/>
    </source>
</evidence>
<evidence type="ECO:0000256" key="2">
    <source>
        <dbReference type="ARBA" id="ARBA00023110"/>
    </source>
</evidence>
<organism evidence="6 7">
    <name type="scientific">Coemansia guatemalensis</name>
    <dbReference type="NCBI Taxonomy" id="2761395"/>
    <lineage>
        <taxon>Eukaryota</taxon>
        <taxon>Fungi</taxon>
        <taxon>Fungi incertae sedis</taxon>
        <taxon>Zoopagomycota</taxon>
        <taxon>Kickxellomycotina</taxon>
        <taxon>Kickxellomycetes</taxon>
        <taxon>Kickxellales</taxon>
        <taxon>Kickxellaceae</taxon>
        <taxon>Coemansia</taxon>
    </lineage>
</organism>
<evidence type="ECO:0000313" key="6">
    <source>
        <dbReference type="EMBL" id="KAJ2797947.1"/>
    </source>
</evidence>
<dbReference type="CDD" id="cd01926">
    <property type="entry name" value="cyclophilin_ABH_like"/>
    <property type="match status" value="1"/>
</dbReference>
<dbReference type="PANTHER" id="PTHR11071">
    <property type="entry name" value="PEPTIDYL-PROLYL CIS-TRANS ISOMERASE"/>
    <property type="match status" value="1"/>
</dbReference>
<dbReference type="GO" id="GO:0006457">
    <property type="term" value="P:protein folding"/>
    <property type="evidence" value="ECO:0007669"/>
    <property type="project" value="InterPro"/>
</dbReference>
<gene>
    <name evidence="6" type="primary">CYP1_1</name>
    <name evidence="6" type="ORF">H4R20_005001</name>
</gene>
<dbReference type="PANTHER" id="PTHR11071:SF561">
    <property type="entry name" value="PEPTIDYL-PROLYL CIS-TRANS ISOMERASE D-RELATED"/>
    <property type="match status" value="1"/>
</dbReference>
<dbReference type="InterPro" id="IPR029000">
    <property type="entry name" value="Cyclophilin-like_dom_sf"/>
</dbReference>
<comment type="caution">
    <text evidence="6">The sequence shown here is derived from an EMBL/GenBank/DDBJ whole genome shotgun (WGS) entry which is preliminary data.</text>
</comment>
<dbReference type="PRINTS" id="PR00153">
    <property type="entry name" value="CSAPPISMRASE"/>
</dbReference>
<dbReference type="GO" id="GO:0005737">
    <property type="term" value="C:cytoplasm"/>
    <property type="evidence" value="ECO:0007669"/>
    <property type="project" value="TreeGrafter"/>
</dbReference>
<proteinExistence type="inferred from homology"/>
<dbReference type="SUPFAM" id="SSF50891">
    <property type="entry name" value="Cyclophilin-like"/>
    <property type="match status" value="1"/>
</dbReference>
<accession>A0A9W8HR38</accession>
<dbReference type="Pfam" id="PF00160">
    <property type="entry name" value="Pro_isomerase"/>
    <property type="match status" value="1"/>
</dbReference>
<dbReference type="GO" id="GO:0003755">
    <property type="term" value="F:peptidyl-prolyl cis-trans isomerase activity"/>
    <property type="evidence" value="ECO:0007669"/>
    <property type="project" value="UniProtKB-UniRule"/>
</dbReference>
<comment type="function">
    <text evidence="4">PPIases accelerate the folding of proteins. It catalyzes the cis-trans isomerization of proline imidic peptide bonds in oligopeptides.</text>
</comment>
<dbReference type="InterPro" id="IPR024936">
    <property type="entry name" value="Cyclophilin-type_PPIase"/>
</dbReference>
<dbReference type="InterPro" id="IPR002130">
    <property type="entry name" value="Cyclophilin-type_PPIase_dom"/>
</dbReference>
<comment type="similarity">
    <text evidence="4">Belongs to the cyclophilin-type PPIase family.</text>
</comment>
<dbReference type="InterPro" id="IPR020892">
    <property type="entry name" value="Cyclophilin-type_PPIase_CS"/>
</dbReference>
<dbReference type="EC" id="5.2.1.8" evidence="4"/>
<dbReference type="Gene3D" id="2.40.100.10">
    <property type="entry name" value="Cyclophilin-like"/>
    <property type="match status" value="1"/>
</dbReference>